<dbReference type="SMART" id="SM00304">
    <property type="entry name" value="HAMP"/>
    <property type="match status" value="1"/>
</dbReference>
<dbReference type="InterPro" id="IPR004358">
    <property type="entry name" value="Sig_transdc_His_kin-like_C"/>
</dbReference>
<keyword evidence="5" id="KW-0808">Transferase</keyword>
<feature type="domain" description="Histidine kinase" evidence="14">
    <location>
        <begin position="371"/>
        <end position="589"/>
    </location>
</feature>
<evidence type="ECO:0000256" key="7">
    <source>
        <dbReference type="ARBA" id="ARBA00022741"/>
    </source>
</evidence>
<feature type="transmembrane region" description="Helical" evidence="13">
    <location>
        <begin position="7"/>
        <end position="28"/>
    </location>
</feature>
<sequence length="589" mass="64200">MKIRIQWKLMASYLLLILLMGGALYVYLNHTLSDYLVNGIRDNLFNEARLARLTVARHSSDLHRDAPALADATGKEIKARVTIIATDGRVIGDSEVKAADLAGLENHLQRPEVQQALTTGSGSAIRYSSTLRTSMLYVAIPIRTEGPTPAVLRLALPLATLDKTRENIHTMLGAALAVAIMLSLLFSYILSRMTSRSLRTMTASAARIGRGEFGRRIPVRTSDELGELAQVMNDMSERIKGQLERLAAEKTRLDTILRGMGEGLMVTDAEGVVTLVNPSFRTLFAIGEEVEGKQLIAITRHPDLHEAYRKVLATGCERIEELKIQLGGDKTLLTHWVPLQDEGTLLGVVAVFHDISDLKLLEKIRRDFVANVSHELRTPVTVIKGYAETLLGGELSANPERSARFLGIIYNHAERLAALIGDLLTLSELESGDLALEVTPVNLESTLNSAIALMEHAADEKGITITCSDQIGATRVLADRGRLEQVLINLLDNAIKYTPERGDITVDCSREGNMVRIAVADTGLGIPPQDIPRIFERFYRVDSARSRDQGGTGLGLSIVKHIVQLHGGTVAVTSTPGKGSAFSFTLQAA</sequence>
<dbReference type="Gene3D" id="6.10.340.10">
    <property type="match status" value="1"/>
</dbReference>
<organism evidence="16 17">
    <name type="scientific">Geomobilimonas luticola</name>
    <dbReference type="NCBI Taxonomy" id="1114878"/>
    <lineage>
        <taxon>Bacteria</taxon>
        <taxon>Pseudomonadati</taxon>
        <taxon>Thermodesulfobacteriota</taxon>
        <taxon>Desulfuromonadia</taxon>
        <taxon>Geobacterales</taxon>
        <taxon>Geobacteraceae</taxon>
        <taxon>Geomobilimonas</taxon>
    </lineage>
</organism>
<dbReference type="Gene3D" id="3.30.450.20">
    <property type="entry name" value="PAS domain"/>
    <property type="match status" value="2"/>
</dbReference>
<dbReference type="NCBIfam" id="TIGR00229">
    <property type="entry name" value="sensory_box"/>
    <property type="match status" value="1"/>
</dbReference>
<evidence type="ECO:0000256" key="1">
    <source>
        <dbReference type="ARBA" id="ARBA00000085"/>
    </source>
</evidence>
<comment type="caution">
    <text evidence="16">The sequence shown here is derived from an EMBL/GenBank/DDBJ whole genome shotgun (WGS) entry which is preliminary data.</text>
</comment>
<dbReference type="PRINTS" id="PR00344">
    <property type="entry name" value="BCTRLSENSOR"/>
</dbReference>
<keyword evidence="9" id="KW-0067">ATP-binding</keyword>
<dbReference type="PANTHER" id="PTHR42878">
    <property type="entry name" value="TWO-COMPONENT HISTIDINE KINASE"/>
    <property type="match status" value="1"/>
</dbReference>
<evidence type="ECO:0000256" key="13">
    <source>
        <dbReference type="SAM" id="Phobius"/>
    </source>
</evidence>
<evidence type="ECO:0000256" key="3">
    <source>
        <dbReference type="ARBA" id="ARBA00012438"/>
    </source>
</evidence>
<dbReference type="InterPro" id="IPR036097">
    <property type="entry name" value="HisK_dim/P_sf"/>
</dbReference>
<dbReference type="Pfam" id="PF00672">
    <property type="entry name" value="HAMP"/>
    <property type="match status" value="1"/>
</dbReference>
<evidence type="ECO:0000259" key="14">
    <source>
        <dbReference type="PROSITE" id="PS50109"/>
    </source>
</evidence>
<dbReference type="Pfam" id="PF02518">
    <property type="entry name" value="HATPase_c"/>
    <property type="match status" value="1"/>
</dbReference>
<evidence type="ECO:0000256" key="10">
    <source>
        <dbReference type="ARBA" id="ARBA00022989"/>
    </source>
</evidence>
<dbReference type="InterPro" id="IPR050351">
    <property type="entry name" value="BphY/WalK/GraS-like"/>
</dbReference>
<dbReference type="SUPFAM" id="SSF55874">
    <property type="entry name" value="ATPase domain of HSP90 chaperone/DNA topoisomerase II/histidine kinase"/>
    <property type="match status" value="1"/>
</dbReference>
<dbReference type="InterPro" id="IPR013767">
    <property type="entry name" value="PAS_fold"/>
</dbReference>
<dbReference type="PROSITE" id="PS50109">
    <property type="entry name" value="HIS_KIN"/>
    <property type="match status" value="1"/>
</dbReference>
<dbReference type="SMART" id="SM00091">
    <property type="entry name" value="PAS"/>
    <property type="match status" value="1"/>
</dbReference>
<dbReference type="InterPro" id="IPR003594">
    <property type="entry name" value="HATPase_dom"/>
</dbReference>
<dbReference type="RefSeq" id="WP_214175624.1">
    <property type="nucleotide sequence ID" value="NZ_JAHCVK010000004.1"/>
</dbReference>
<keyword evidence="10 13" id="KW-1133">Transmembrane helix</keyword>
<dbReference type="InterPro" id="IPR005467">
    <property type="entry name" value="His_kinase_dom"/>
</dbReference>
<dbReference type="CDD" id="cd00082">
    <property type="entry name" value="HisKA"/>
    <property type="match status" value="1"/>
</dbReference>
<dbReference type="Pfam" id="PF00989">
    <property type="entry name" value="PAS"/>
    <property type="match status" value="1"/>
</dbReference>
<dbReference type="EC" id="2.7.13.3" evidence="3"/>
<evidence type="ECO:0000256" key="8">
    <source>
        <dbReference type="ARBA" id="ARBA00022777"/>
    </source>
</evidence>
<keyword evidence="12 13" id="KW-0472">Membrane</keyword>
<name>A0ABS5SE40_9BACT</name>
<dbReference type="Gene3D" id="3.30.565.10">
    <property type="entry name" value="Histidine kinase-like ATPase, C-terminal domain"/>
    <property type="match status" value="1"/>
</dbReference>
<evidence type="ECO:0000256" key="12">
    <source>
        <dbReference type="ARBA" id="ARBA00023136"/>
    </source>
</evidence>
<dbReference type="SUPFAM" id="SSF55785">
    <property type="entry name" value="PYP-like sensor domain (PAS domain)"/>
    <property type="match status" value="1"/>
</dbReference>
<dbReference type="InterPro" id="IPR036890">
    <property type="entry name" value="HATPase_C_sf"/>
</dbReference>
<dbReference type="GO" id="GO:0016301">
    <property type="term" value="F:kinase activity"/>
    <property type="evidence" value="ECO:0007669"/>
    <property type="project" value="UniProtKB-KW"/>
</dbReference>
<keyword evidence="17" id="KW-1185">Reference proteome</keyword>
<proteinExistence type="predicted"/>
<comment type="catalytic activity">
    <reaction evidence="1">
        <text>ATP + protein L-histidine = ADP + protein N-phospho-L-histidine.</text>
        <dbReference type="EC" id="2.7.13.3"/>
    </reaction>
</comment>
<dbReference type="Pfam" id="PF00512">
    <property type="entry name" value="HisKA"/>
    <property type="match status" value="1"/>
</dbReference>
<dbReference type="EMBL" id="JAHCVK010000004">
    <property type="protein sequence ID" value="MBT0653625.1"/>
    <property type="molecule type" value="Genomic_DNA"/>
</dbReference>
<comment type="subcellular location">
    <subcellularLocation>
        <location evidence="2">Membrane</location>
        <topology evidence="2">Multi-pass membrane protein</topology>
    </subcellularLocation>
</comment>
<keyword evidence="7" id="KW-0547">Nucleotide-binding</keyword>
<keyword evidence="4" id="KW-0597">Phosphoprotein</keyword>
<gene>
    <name evidence="16" type="ORF">KI810_11200</name>
</gene>
<dbReference type="InterPro" id="IPR003660">
    <property type="entry name" value="HAMP_dom"/>
</dbReference>
<dbReference type="NCBIfam" id="NF046044">
    <property type="entry name" value="PnpS"/>
    <property type="match status" value="1"/>
</dbReference>
<protein>
    <recommendedName>
        <fullName evidence="3">histidine kinase</fullName>
        <ecNumber evidence="3">2.7.13.3</ecNumber>
    </recommendedName>
</protein>
<feature type="transmembrane region" description="Helical" evidence="13">
    <location>
        <begin position="168"/>
        <end position="191"/>
    </location>
</feature>
<dbReference type="SMART" id="SM00387">
    <property type="entry name" value="HATPase_c"/>
    <property type="match status" value="1"/>
</dbReference>
<dbReference type="CDD" id="cd00130">
    <property type="entry name" value="PAS"/>
    <property type="match status" value="1"/>
</dbReference>
<dbReference type="CDD" id="cd16922">
    <property type="entry name" value="HATPase_EvgS-ArcB-TorS-like"/>
    <property type="match status" value="1"/>
</dbReference>
<keyword evidence="11" id="KW-0902">Two-component regulatory system</keyword>
<evidence type="ECO:0000256" key="11">
    <source>
        <dbReference type="ARBA" id="ARBA00023012"/>
    </source>
</evidence>
<evidence type="ECO:0000256" key="9">
    <source>
        <dbReference type="ARBA" id="ARBA00022840"/>
    </source>
</evidence>
<evidence type="ECO:0000256" key="2">
    <source>
        <dbReference type="ARBA" id="ARBA00004141"/>
    </source>
</evidence>
<evidence type="ECO:0000313" key="16">
    <source>
        <dbReference type="EMBL" id="MBT0653625.1"/>
    </source>
</evidence>
<dbReference type="InterPro" id="IPR000014">
    <property type="entry name" value="PAS"/>
</dbReference>
<evidence type="ECO:0000256" key="4">
    <source>
        <dbReference type="ARBA" id="ARBA00022553"/>
    </source>
</evidence>
<dbReference type="PANTHER" id="PTHR42878:SF7">
    <property type="entry name" value="SENSOR HISTIDINE KINASE GLRK"/>
    <property type="match status" value="1"/>
</dbReference>
<dbReference type="Proteomes" id="UP000756860">
    <property type="component" value="Unassembled WGS sequence"/>
</dbReference>
<dbReference type="InterPro" id="IPR035965">
    <property type="entry name" value="PAS-like_dom_sf"/>
</dbReference>
<evidence type="ECO:0000256" key="6">
    <source>
        <dbReference type="ARBA" id="ARBA00022692"/>
    </source>
</evidence>
<keyword evidence="8 16" id="KW-0418">Kinase</keyword>
<dbReference type="PROSITE" id="PS50885">
    <property type="entry name" value="HAMP"/>
    <property type="match status" value="1"/>
</dbReference>
<dbReference type="SMART" id="SM00388">
    <property type="entry name" value="HisKA"/>
    <property type="match status" value="1"/>
</dbReference>
<dbReference type="SUPFAM" id="SSF158472">
    <property type="entry name" value="HAMP domain-like"/>
    <property type="match status" value="1"/>
</dbReference>
<evidence type="ECO:0000256" key="5">
    <source>
        <dbReference type="ARBA" id="ARBA00022679"/>
    </source>
</evidence>
<keyword evidence="6 13" id="KW-0812">Transmembrane</keyword>
<evidence type="ECO:0000313" key="17">
    <source>
        <dbReference type="Proteomes" id="UP000756860"/>
    </source>
</evidence>
<dbReference type="InterPro" id="IPR003661">
    <property type="entry name" value="HisK_dim/P_dom"/>
</dbReference>
<feature type="domain" description="HAMP" evidence="15">
    <location>
        <begin position="192"/>
        <end position="244"/>
    </location>
</feature>
<evidence type="ECO:0000259" key="15">
    <source>
        <dbReference type="PROSITE" id="PS50885"/>
    </source>
</evidence>
<accession>A0ABS5SE40</accession>
<dbReference type="SUPFAM" id="SSF47384">
    <property type="entry name" value="Homodimeric domain of signal transducing histidine kinase"/>
    <property type="match status" value="1"/>
</dbReference>
<dbReference type="Gene3D" id="1.10.287.130">
    <property type="match status" value="1"/>
</dbReference>
<reference evidence="16 17" key="1">
    <citation type="submission" date="2021-05" db="EMBL/GenBank/DDBJ databases">
        <title>The draft genome of Geobacter luticola JCM 17780.</title>
        <authorList>
            <person name="Xu Z."/>
            <person name="Masuda Y."/>
            <person name="Itoh H."/>
            <person name="Senoo K."/>
        </authorList>
    </citation>
    <scope>NUCLEOTIDE SEQUENCE [LARGE SCALE GENOMIC DNA]</scope>
    <source>
        <strain evidence="16 17">JCM 17780</strain>
    </source>
</reference>
<dbReference type="CDD" id="cd06225">
    <property type="entry name" value="HAMP"/>
    <property type="match status" value="1"/>
</dbReference>